<reference evidence="1 2" key="1">
    <citation type="journal article" date="2013" name="Nat. Genet.">
        <title>The genome of the hydatid tapeworm Echinococcus granulosus.</title>
        <authorList>
            <person name="Zheng H."/>
            <person name="Zhang W."/>
            <person name="Zhang L."/>
            <person name="Zhang Z."/>
            <person name="Li J."/>
            <person name="Lu G."/>
            <person name="Zhu Y."/>
            <person name="Wang Y."/>
            <person name="Huang Y."/>
            <person name="Liu J."/>
            <person name="Kang H."/>
            <person name="Chen J."/>
            <person name="Wang L."/>
            <person name="Chen A."/>
            <person name="Yu S."/>
            <person name="Gao Z."/>
            <person name="Jin L."/>
            <person name="Gu W."/>
            <person name="Wang Z."/>
            <person name="Zhao L."/>
            <person name="Shi B."/>
            <person name="Wen H."/>
            <person name="Lin R."/>
            <person name="Jones M.K."/>
            <person name="Brejova B."/>
            <person name="Vinar T."/>
            <person name="Zhao G."/>
            <person name="McManus D.P."/>
            <person name="Chen Z."/>
            <person name="Zhou Y."/>
            <person name="Wang S."/>
        </authorList>
    </citation>
    <scope>NUCLEOTIDE SEQUENCE [LARGE SCALE GENOMIC DNA]</scope>
</reference>
<dbReference type="RefSeq" id="XP_024350893.1">
    <property type="nucleotide sequence ID" value="XM_024494708.1"/>
</dbReference>
<dbReference type="EMBL" id="APAU02000040">
    <property type="protein sequence ID" value="EUB59697.1"/>
    <property type="molecule type" value="Genomic_DNA"/>
</dbReference>
<sequence length="59" mass="6727">MCMEPTWLASTKTFSSQLIESEDAKLVVMMKRKIILVFLPDVTEVKLQLRVGDDVKSLN</sequence>
<protein>
    <submittedName>
        <fullName evidence="1">Uncharacterized protein</fullName>
    </submittedName>
</protein>
<comment type="caution">
    <text evidence="1">The sequence shown here is derived from an EMBL/GenBank/DDBJ whole genome shotgun (WGS) entry which is preliminary data.</text>
</comment>
<dbReference type="Proteomes" id="UP000019149">
    <property type="component" value="Unassembled WGS sequence"/>
</dbReference>
<evidence type="ECO:0000313" key="1">
    <source>
        <dbReference type="EMBL" id="EUB59697.1"/>
    </source>
</evidence>
<dbReference type="AlphaFoldDB" id="W6UNB0"/>
<dbReference type="GeneID" id="36341174"/>
<keyword evidence="2" id="KW-1185">Reference proteome</keyword>
<gene>
    <name evidence="1" type="ORF">EGR_05459</name>
</gene>
<accession>W6UNB0</accession>
<organism evidence="1 2">
    <name type="scientific">Echinococcus granulosus</name>
    <name type="common">Hydatid tapeworm</name>
    <dbReference type="NCBI Taxonomy" id="6210"/>
    <lineage>
        <taxon>Eukaryota</taxon>
        <taxon>Metazoa</taxon>
        <taxon>Spiralia</taxon>
        <taxon>Lophotrochozoa</taxon>
        <taxon>Platyhelminthes</taxon>
        <taxon>Cestoda</taxon>
        <taxon>Eucestoda</taxon>
        <taxon>Cyclophyllidea</taxon>
        <taxon>Taeniidae</taxon>
        <taxon>Echinococcus</taxon>
        <taxon>Echinococcus granulosus group</taxon>
    </lineage>
</organism>
<dbReference type="CTD" id="36341174"/>
<proteinExistence type="predicted"/>
<evidence type="ECO:0000313" key="2">
    <source>
        <dbReference type="Proteomes" id="UP000019149"/>
    </source>
</evidence>
<name>W6UNB0_ECHGR</name>
<dbReference type="KEGG" id="egl:EGR_05459"/>